<dbReference type="AlphaFoldDB" id="A0A4P7SL18"/>
<organism evidence="9 10">
    <name type="scientific">Cellulomonas shaoxiangyii</name>
    <dbReference type="NCBI Taxonomy" id="2566013"/>
    <lineage>
        <taxon>Bacteria</taxon>
        <taxon>Bacillati</taxon>
        <taxon>Actinomycetota</taxon>
        <taxon>Actinomycetes</taxon>
        <taxon>Micrococcales</taxon>
        <taxon>Cellulomonadaceae</taxon>
        <taxon>Cellulomonas</taxon>
    </lineage>
</organism>
<dbReference type="SUPFAM" id="SSF51445">
    <property type="entry name" value="(Trans)glycosidases"/>
    <property type="match status" value="1"/>
</dbReference>
<evidence type="ECO:0000259" key="7">
    <source>
        <dbReference type="Pfam" id="PF00728"/>
    </source>
</evidence>
<dbReference type="GO" id="GO:0016020">
    <property type="term" value="C:membrane"/>
    <property type="evidence" value="ECO:0007669"/>
    <property type="project" value="TreeGrafter"/>
</dbReference>
<evidence type="ECO:0000256" key="5">
    <source>
        <dbReference type="ARBA" id="ARBA00023295"/>
    </source>
</evidence>
<dbReference type="InterPro" id="IPR029018">
    <property type="entry name" value="Hex-like_dom2"/>
</dbReference>
<dbReference type="InterPro" id="IPR015883">
    <property type="entry name" value="Glyco_hydro_20_cat"/>
</dbReference>
<dbReference type="GO" id="GO:0030203">
    <property type="term" value="P:glycosaminoglycan metabolic process"/>
    <property type="evidence" value="ECO:0007669"/>
    <property type="project" value="TreeGrafter"/>
</dbReference>
<dbReference type="GO" id="GO:0004563">
    <property type="term" value="F:beta-N-acetylhexosaminidase activity"/>
    <property type="evidence" value="ECO:0007669"/>
    <property type="project" value="UniProtKB-EC"/>
</dbReference>
<dbReference type="Pfam" id="PF02838">
    <property type="entry name" value="Glyco_hydro_20b"/>
    <property type="match status" value="1"/>
</dbReference>
<name>A0A4P7SL18_9CELL</name>
<dbReference type="Gene3D" id="3.30.379.10">
    <property type="entry name" value="Chitobiase/beta-hexosaminidase domain 2-like"/>
    <property type="match status" value="1"/>
</dbReference>
<evidence type="ECO:0000256" key="3">
    <source>
        <dbReference type="ARBA" id="ARBA00012663"/>
    </source>
</evidence>
<dbReference type="CDD" id="cd06568">
    <property type="entry name" value="GH20_SpHex_like"/>
    <property type="match status" value="1"/>
</dbReference>
<proteinExistence type="inferred from homology"/>
<dbReference type="EMBL" id="CP039291">
    <property type="protein sequence ID" value="QCB94468.1"/>
    <property type="molecule type" value="Genomic_DNA"/>
</dbReference>
<dbReference type="Gene3D" id="3.20.20.80">
    <property type="entry name" value="Glycosidases"/>
    <property type="match status" value="1"/>
</dbReference>
<comment type="similarity">
    <text evidence="2">Belongs to the glycosyl hydrolase 20 family.</text>
</comment>
<dbReference type="SUPFAM" id="SSF55545">
    <property type="entry name" value="beta-N-acetylhexosaminidase-like domain"/>
    <property type="match status" value="1"/>
</dbReference>
<dbReference type="InterPro" id="IPR025705">
    <property type="entry name" value="Beta_hexosaminidase_sua/sub"/>
</dbReference>
<comment type="catalytic activity">
    <reaction evidence="1">
        <text>Hydrolysis of terminal non-reducing N-acetyl-D-hexosamine residues in N-acetyl-beta-D-hexosaminides.</text>
        <dbReference type="EC" id="3.2.1.52"/>
    </reaction>
</comment>
<dbReference type="InterPro" id="IPR015882">
    <property type="entry name" value="HEX_bac_N"/>
</dbReference>
<dbReference type="PANTHER" id="PTHR22600:SF57">
    <property type="entry name" value="BETA-N-ACETYLHEXOSAMINIDASE"/>
    <property type="match status" value="1"/>
</dbReference>
<evidence type="ECO:0000313" key="9">
    <source>
        <dbReference type="EMBL" id="QCB94468.1"/>
    </source>
</evidence>
<evidence type="ECO:0000256" key="6">
    <source>
        <dbReference type="PIRSR" id="PIRSR625705-1"/>
    </source>
</evidence>
<dbReference type="Pfam" id="PF00728">
    <property type="entry name" value="Glyco_hydro_20"/>
    <property type="match status" value="2"/>
</dbReference>
<feature type="domain" description="Glycoside hydrolase family 20 catalytic" evidence="7">
    <location>
        <begin position="329"/>
        <end position="468"/>
    </location>
</feature>
<evidence type="ECO:0000259" key="8">
    <source>
        <dbReference type="Pfam" id="PF02838"/>
    </source>
</evidence>
<sequence>MPHVVPVVPAPLVVEPADAPPYVVSAATTVVVAAADAAHPADHPAVPAAVLAADLLGRSGGHAVPLRFDDPGVPGAVHVRLLDGGRDADGAVDDLPAGDEAYRVVAGEHGVQLDARTPEGLVHAVVTLRQLLHERPDGVVEVPAVRIVDAPRYAWRGLSLDVARHFVSVPDLKVVIGLLGHYKLNVLHLHLTDDQAWRLDLPSRPELVRRSSAHSVGGDPGGHYTAADWAEILTYAHARGVRVVPEIDVPGHVNAAQHAYGELTPGGEPTEEYLGIEVGFSRLHDDLPATHAFLADVFGDLARMTPGPYVHVGGDEVLTMAPDEYARLVRAAAHAVAAHGKSVVAWQEAAHVPGLPPGTVVQLWDDRADPAPFVAAAHAGARLLLSPGSRVYLDMKYDADFPLGLEWAGHVELRDAYAWEPADVLPGLPEGAVVGVEAAVWTETLRTLDDLTTMLLPRLAAVAEVAWSVPERRDWADLTRRLTAHGAYWDRLGLAWYRSPQGVWDDPAS</sequence>
<reference evidence="9 10" key="1">
    <citation type="submission" date="2019-04" db="EMBL/GenBank/DDBJ databases">
        <title>Isolation and identification of Cellulomonas shaoxiangyii sp. Nov. isolated from feces of the Tibetan antelopes (Pantholops hodgsonii) in the Qinghai-Tibet plateau of China.</title>
        <authorList>
            <person name="Tian Z."/>
        </authorList>
    </citation>
    <scope>NUCLEOTIDE SEQUENCE [LARGE SCALE GENOMIC DNA]</scope>
    <source>
        <strain evidence="9 10">Z28</strain>
    </source>
</reference>
<dbReference type="KEGG" id="celz:E5225_13800"/>
<dbReference type="GO" id="GO:0005975">
    <property type="term" value="P:carbohydrate metabolic process"/>
    <property type="evidence" value="ECO:0007669"/>
    <property type="project" value="InterPro"/>
</dbReference>
<feature type="domain" description="Beta-hexosaminidase bacterial type N-terminal" evidence="8">
    <location>
        <begin position="6"/>
        <end position="150"/>
    </location>
</feature>
<accession>A0A4P7SL18</accession>
<feature type="active site" description="Proton donor" evidence="6">
    <location>
        <position position="316"/>
    </location>
</feature>
<keyword evidence="4" id="KW-0378">Hydrolase</keyword>
<protein>
    <recommendedName>
        <fullName evidence="3">beta-N-acetylhexosaminidase</fullName>
        <ecNumber evidence="3">3.2.1.52</ecNumber>
    </recommendedName>
</protein>
<dbReference type="PANTHER" id="PTHR22600">
    <property type="entry name" value="BETA-HEXOSAMINIDASE"/>
    <property type="match status" value="1"/>
</dbReference>
<keyword evidence="10" id="KW-1185">Reference proteome</keyword>
<evidence type="ECO:0000256" key="4">
    <source>
        <dbReference type="ARBA" id="ARBA00022801"/>
    </source>
</evidence>
<gene>
    <name evidence="9" type="ORF">E5225_13800</name>
</gene>
<evidence type="ECO:0000256" key="1">
    <source>
        <dbReference type="ARBA" id="ARBA00001231"/>
    </source>
</evidence>
<dbReference type="EC" id="3.2.1.52" evidence="3"/>
<dbReference type="InterPro" id="IPR017853">
    <property type="entry name" value="GH"/>
</dbReference>
<dbReference type="RefSeq" id="WP_135972409.1">
    <property type="nucleotide sequence ID" value="NZ_CP039291.1"/>
</dbReference>
<evidence type="ECO:0000313" key="10">
    <source>
        <dbReference type="Proteomes" id="UP000296469"/>
    </source>
</evidence>
<evidence type="ECO:0000256" key="2">
    <source>
        <dbReference type="ARBA" id="ARBA00006285"/>
    </source>
</evidence>
<keyword evidence="5" id="KW-0326">Glycosidase</keyword>
<dbReference type="PRINTS" id="PR00738">
    <property type="entry name" value="GLHYDRLASE20"/>
</dbReference>
<feature type="domain" description="Glycoside hydrolase family 20 catalytic" evidence="7">
    <location>
        <begin position="153"/>
        <end position="318"/>
    </location>
</feature>
<dbReference type="Proteomes" id="UP000296469">
    <property type="component" value="Chromosome"/>
</dbReference>
<dbReference type="OrthoDB" id="9763537at2"/>